<dbReference type="OrthoDB" id="408373at2759"/>
<keyword evidence="2" id="KW-0472">Membrane</keyword>
<dbReference type="EMBL" id="HF935383">
    <property type="protein sequence ID" value="CCX07961.1"/>
    <property type="molecule type" value="Genomic_DNA"/>
</dbReference>
<dbReference type="InterPro" id="IPR029058">
    <property type="entry name" value="AB_hydrolase_fold"/>
</dbReference>
<evidence type="ECO:0000256" key="1">
    <source>
        <dbReference type="SAM" id="MobiDB-lite"/>
    </source>
</evidence>
<organism evidence="4 5">
    <name type="scientific">Pyronema omphalodes (strain CBS 100304)</name>
    <name type="common">Pyronema confluens</name>
    <dbReference type="NCBI Taxonomy" id="1076935"/>
    <lineage>
        <taxon>Eukaryota</taxon>
        <taxon>Fungi</taxon>
        <taxon>Dikarya</taxon>
        <taxon>Ascomycota</taxon>
        <taxon>Pezizomycotina</taxon>
        <taxon>Pezizomycetes</taxon>
        <taxon>Pezizales</taxon>
        <taxon>Pyronemataceae</taxon>
        <taxon>Pyronema</taxon>
    </lineage>
</organism>
<gene>
    <name evidence="4" type="ORF">PCON_07550</name>
</gene>
<dbReference type="Pfam" id="PF00561">
    <property type="entry name" value="Abhydrolase_1"/>
    <property type="match status" value="1"/>
</dbReference>
<feature type="region of interest" description="Disordered" evidence="1">
    <location>
        <begin position="43"/>
        <end position="62"/>
    </location>
</feature>
<dbReference type="InterPro" id="IPR000073">
    <property type="entry name" value="AB_hydrolase_1"/>
</dbReference>
<dbReference type="GO" id="GO:0016020">
    <property type="term" value="C:membrane"/>
    <property type="evidence" value="ECO:0007669"/>
    <property type="project" value="TreeGrafter"/>
</dbReference>
<dbReference type="eggNOG" id="ENOG502S0HR">
    <property type="taxonomic scope" value="Eukaryota"/>
</dbReference>
<name>U4L6A0_PYROM</name>
<dbReference type="OMA" id="DVASPYG"/>
<sequence>MSSITDTLTKHYEALFVCPFHQAVLASTVVTLSASMLLFRSTKPPPKSIPSPRNLKPTKDTPYPPNLLPGSRFVSTPHGTISVAEFGPATGRKILLVHGISTPSVVFGSLASALAADGYRVMTFDLFGRGYSDAPQDVEYDERLFSTQILYALYSSPLSWERFSLVGYSLGGGIAVAFASHFAARLEALVLFAPAGILKANKLGLLVKLARGGWVPKAIETWMLQRHLGVRTKAHATDIASEDGLDYAKIMKWQATTHAGFPMAFQKSFRNGPLYDREEEWKTVAKQGIERVGVMVGGKDDVIPPNLLPDMVALLGGANRVRGEVLPDAGHNLIRDRWRECMDFVVDIVGYPDEDEDIDDSYDESMATSRSSYVVNDF</sequence>
<evidence type="ECO:0000313" key="4">
    <source>
        <dbReference type="EMBL" id="CCX07961.1"/>
    </source>
</evidence>
<proteinExistence type="predicted"/>
<dbReference type="SUPFAM" id="SSF53474">
    <property type="entry name" value="alpha/beta-Hydrolases"/>
    <property type="match status" value="1"/>
</dbReference>
<protein>
    <submittedName>
        <fullName evidence="4">Similar to Uncharacterized protein Rv2715/MT2788 acc. no. P0A572</fullName>
    </submittedName>
</protein>
<evidence type="ECO:0000313" key="5">
    <source>
        <dbReference type="Proteomes" id="UP000018144"/>
    </source>
</evidence>
<keyword evidence="2" id="KW-0812">Transmembrane</keyword>
<dbReference type="PANTHER" id="PTHR43798:SF33">
    <property type="entry name" value="HYDROLASE, PUTATIVE (AFU_ORTHOLOGUE AFUA_2G14860)-RELATED"/>
    <property type="match status" value="1"/>
</dbReference>
<dbReference type="AlphaFoldDB" id="U4L6A0"/>
<keyword evidence="5" id="KW-1185">Reference proteome</keyword>
<feature type="domain" description="AB hydrolase-1" evidence="3">
    <location>
        <begin position="94"/>
        <end position="333"/>
    </location>
</feature>
<keyword evidence="2" id="KW-1133">Transmembrane helix</keyword>
<dbReference type="PRINTS" id="PR00111">
    <property type="entry name" value="ABHYDROLASE"/>
</dbReference>
<evidence type="ECO:0000256" key="2">
    <source>
        <dbReference type="SAM" id="Phobius"/>
    </source>
</evidence>
<accession>U4L6A0</accession>
<dbReference type="STRING" id="1076935.U4L6A0"/>
<reference evidence="4 5" key="1">
    <citation type="journal article" date="2013" name="PLoS Genet.">
        <title>The genome and development-dependent transcriptomes of Pyronema confluens: a window into fungal evolution.</title>
        <authorList>
            <person name="Traeger S."/>
            <person name="Altegoer F."/>
            <person name="Freitag M."/>
            <person name="Gabaldon T."/>
            <person name="Kempken F."/>
            <person name="Kumar A."/>
            <person name="Marcet-Houben M."/>
            <person name="Poggeler S."/>
            <person name="Stajich J.E."/>
            <person name="Nowrousian M."/>
        </authorList>
    </citation>
    <scope>NUCLEOTIDE SEQUENCE [LARGE SCALE GENOMIC DNA]</scope>
    <source>
        <strain evidence="5">CBS 100304</strain>
        <tissue evidence="4">Vegetative mycelium</tissue>
    </source>
</reference>
<dbReference type="Gene3D" id="3.40.50.1820">
    <property type="entry name" value="alpha/beta hydrolase"/>
    <property type="match status" value="1"/>
</dbReference>
<evidence type="ECO:0000259" key="3">
    <source>
        <dbReference type="Pfam" id="PF00561"/>
    </source>
</evidence>
<feature type="transmembrane region" description="Helical" evidence="2">
    <location>
        <begin position="20"/>
        <end position="39"/>
    </location>
</feature>
<dbReference type="InterPro" id="IPR050266">
    <property type="entry name" value="AB_hydrolase_sf"/>
</dbReference>
<dbReference type="PANTHER" id="PTHR43798">
    <property type="entry name" value="MONOACYLGLYCEROL LIPASE"/>
    <property type="match status" value="1"/>
</dbReference>
<dbReference type="Proteomes" id="UP000018144">
    <property type="component" value="Unassembled WGS sequence"/>
</dbReference>